<evidence type="ECO:0000313" key="2">
    <source>
        <dbReference type="Proteomes" id="UP000828390"/>
    </source>
</evidence>
<dbReference type="InterPro" id="IPR036770">
    <property type="entry name" value="Ankyrin_rpt-contain_sf"/>
</dbReference>
<dbReference type="Proteomes" id="UP000828390">
    <property type="component" value="Unassembled WGS sequence"/>
</dbReference>
<protein>
    <submittedName>
        <fullName evidence="1">Uncharacterized protein</fullName>
    </submittedName>
</protein>
<evidence type="ECO:0000313" key="1">
    <source>
        <dbReference type="EMBL" id="KAH3777644.1"/>
    </source>
</evidence>
<dbReference type="EMBL" id="JAIWYP010000009">
    <property type="protein sequence ID" value="KAH3777644.1"/>
    <property type="molecule type" value="Genomic_DNA"/>
</dbReference>
<name>A0A9D4EEI4_DREPO</name>
<dbReference type="Gene3D" id="1.25.40.20">
    <property type="entry name" value="Ankyrin repeat-containing domain"/>
    <property type="match status" value="1"/>
</dbReference>
<comment type="caution">
    <text evidence="1">The sequence shown here is derived from an EMBL/GenBank/DDBJ whole genome shotgun (WGS) entry which is preliminary data.</text>
</comment>
<keyword evidence="2" id="KW-1185">Reference proteome</keyword>
<accession>A0A9D4EEI4</accession>
<gene>
    <name evidence="1" type="ORF">DPMN_179092</name>
</gene>
<reference evidence="1" key="1">
    <citation type="journal article" date="2019" name="bioRxiv">
        <title>The Genome of the Zebra Mussel, Dreissena polymorpha: A Resource for Invasive Species Research.</title>
        <authorList>
            <person name="McCartney M.A."/>
            <person name="Auch B."/>
            <person name="Kono T."/>
            <person name="Mallez S."/>
            <person name="Zhang Y."/>
            <person name="Obille A."/>
            <person name="Becker A."/>
            <person name="Abrahante J.E."/>
            <person name="Garbe J."/>
            <person name="Badalamenti J.P."/>
            <person name="Herman A."/>
            <person name="Mangelson H."/>
            <person name="Liachko I."/>
            <person name="Sullivan S."/>
            <person name="Sone E.D."/>
            <person name="Koren S."/>
            <person name="Silverstein K.A.T."/>
            <person name="Beckman K.B."/>
            <person name="Gohl D.M."/>
        </authorList>
    </citation>
    <scope>NUCLEOTIDE SEQUENCE</scope>
    <source>
        <strain evidence="1">Duluth1</strain>
        <tissue evidence="1">Whole animal</tissue>
    </source>
</reference>
<sequence>MYKYMVKHHKKCADRGIRNHANLTPLTLASKLGRHKLFKDILEIHCIVSMQSRNTLYCEYAV</sequence>
<reference evidence="1" key="2">
    <citation type="submission" date="2020-11" db="EMBL/GenBank/DDBJ databases">
        <authorList>
            <person name="McCartney M.A."/>
            <person name="Auch B."/>
            <person name="Kono T."/>
            <person name="Mallez S."/>
            <person name="Becker A."/>
            <person name="Gohl D.M."/>
            <person name="Silverstein K.A.T."/>
            <person name="Koren S."/>
            <person name="Bechman K.B."/>
            <person name="Herman A."/>
            <person name="Abrahante J.E."/>
            <person name="Garbe J."/>
        </authorList>
    </citation>
    <scope>NUCLEOTIDE SEQUENCE</scope>
    <source>
        <strain evidence="1">Duluth1</strain>
        <tissue evidence="1">Whole animal</tissue>
    </source>
</reference>
<proteinExistence type="predicted"/>
<organism evidence="1 2">
    <name type="scientific">Dreissena polymorpha</name>
    <name type="common">Zebra mussel</name>
    <name type="synonym">Mytilus polymorpha</name>
    <dbReference type="NCBI Taxonomy" id="45954"/>
    <lineage>
        <taxon>Eukaryota</taxon>
        <taxon>Metazoa</taxon>
        <taxon>Spiralia</taxon>
        <taxon>Lophotrochozoa</taxon>
        <taxon>Mollusca</taxon>
        <taxon>Bivalvia</taxon>
        <taxon>Autobranchia</taxon>
        <taxon>Heteroconchia</taxon>
        <taxon>Euheterodonta</taxon>
        <taxon>Imparidentia</taxon>
        <taxon>Neoheterodontei</taxon>
        <taxon>Myida</taxon>
        <taxon>Dreissenoidea</taxon>
        <taxon>Dreissenidae</taxon>
        <taxon>Dreissena</taxon>
    </lineage>
</organism>
<dbReference type="AlphaFoldDB" id="A0A9D4EEI4"/>